<evidence type="ECO:0000256" key="5">
    <source>
        <dbReference type="ARBA" id="ARBA00022856"/>
    </source>
</evidence>
<dbReference type="InterPro" id="IPR005279">
    <property type="entry name" value="Dipep/tripep_permease"/>
</dbReference>
<dbReference type="InterPro" id="IPR000109">
    <property type="entry name" value="POT_fam"/>
</dbReference>
<evidence type="ECO:0000256" key="7">
    <source>
        <dbReference type="ARBA" id="ARBA00023136"/>
    </source>
</evidence>
<accession>A0A1R4EFV9</accession>
<dbReference type="Proteomes" id="UP000188169">
    <property type="component" value="Unassembled WGS sequence"/>
</dbReference>
<feature type="transmembrane region" description="Helical" evidence="9">
    <location>
        <begin position="453"/>
        <end position="472"/>
    </location>
</feature>
<comment type="subcellular location">
    <subcellularLocation>
        <location evidence="1">Cell membrane</location>
        <topology evidence="1">Multi-pass membrane protein</topology>
    </subcellularLocation>
    <subcellularLocation>
        <location evidence="8">Membrane</location>
        <topology evidence="8">Multi-pass membrane protein</topology>
    </subcellularLocation>
</comment>
<dbReference type="InterPro" id="IPR020846">
    <property type="entry name" value="MFS_dom"/>
</dbReference>
<dbReference type="InterPro" id="IPR036259">
    <property type="entry name" value="MFS_trans_sf"/>
</dbReference>
<reference evidence="12" key="1">
    <citation type="submission" date="2017-02" db="EMBL/GenBank/DDBJ databases">
        <authorList>
            <person name="Mornico D."/>
        </authorList>
    </citation>
    <scope>NUCLEOTIDE SEQUENCE [LARGE SCALE GENOMIC DNA]</scope>
</reference>
<feature type="transmembrane region" description="Helical" evidence="9">
    <location>
        <begin position="128"/>
        <end position="153"/>
    </location>
</feature>
<feature type="transmembrane region" description="Helical" evidence="9">
    <location>
        <begin position="243"/>
        <end position="267"/>
    </location>
</feature>
<evidence type="ECO:0000256" key="4">
    <source>
        <dbReference type="ARBA" id="ARBA00022692"/>
    </source>
</evidence>
<evidence type="ECO:0000256" key="9">
    <source>
        <dbReference type="SAM" id="Phobius"/>
    </source>
</evidence>
<comment type="similarity">
    <text evidence="8">Belongs to the major facilitator superfamily. Proton-dependent oligopeptide transporter (POT/PTR) (TC 2.A.17) family.</text>
</comment>
<keyword evidence="12" id="KW-1185">Reference proteome</keyword>
<evidence type="ECO:0000313" key="12">
    <source>
        <dbReference type="Proteomes" id="UP000188169"/>
    </source>
</evidence>
<feature type="transmembrane region" description="Helical" evidence="9">
    <location>
        <begin position="165"/>
        <end position="185"/>
    </location>
</feature>
<dbReference type="Gene3D" id="1.20.1250.20">
    <property type="entry name" value="MFS general substrate transporter like domains"/>
    <property type="match status" value="1"/>
</dbReference>
<feature type="transmembrane region" description="Helical" evidence="9">
    <location>
        <begin position="71"/>
        <end position="92"/>
    </location>
</feature>
<dbReference type="Pfam" id="PF00854">
    <property type="entry name" value="PTR2"/>
    <property type="match status" value="1"/>
</dbReference>
<evidence type="ECO:0000256" key="8">
    <source>
        <dbReference type="RuleBase" id="RU003755"/>
    </source>
</evidence>
<keyword evidence="2 8" id="KW-0813">Transport</keyword>
<dbReference type="GO" id="GO:0006857">
    <property type="term" value="P:oligopeptide transport"/>
    <property type="evidence" value="ECO:0007669"/>
    <property type="project" value="InterPro"/>
</dbReference>
<evidence type="ECO:0000256" key="2">
    <source>
        <dbReference type="ARBA" id="ARBA00022448"/>
    </source>
</evidence>
<keyword evidence="4 8" id="KW-0812">Transmembrane</keyword>
<keyword evidence="3" id="KW-1003">Cell membrane</keyword>
<dbReference type="EMBL" id="FUGD01000083">
    <property type="protein sequence ID" value="SJM37391.1"/>
    <property type="molecule type" value="Genomic_DNA"/>
</dbReference>
<feature type="domain" description="Major facilitator superfamily (MFS) profile" evidence="10">
    <location>
        <begin position="28"/>
        <end position="508"/>
    </location>
</feature>
<evidence type="ECO:0000313" key="11">
    <source>
        <dbReference type="EMBL" id="SJM37391.1"/>
    </source>
</evidence>
<evidence type="ECO:0000259" key="10">
    <source>
        <dbReference type="PROSITE" id="PS50850"/>
    </source>
</evidence>
<dbReference type="GO" id="GO:0005886">
    <property type="term" value="C:plasma membrane"/>
    <property type="evidence" value="ECO:0007669"/>
    <property type="project" value="UniProtKB-SubCell"/>
</dbReference>
<feature type="transmembrane region" description="Helical" evidence="9">
    <location>
        <begin position="484"/>
        <end position="503"/>
    </location>
</feature>
<dbReference type="STRING" id="1945520.A1019T_01363"/>
<keyword evidence="6 9" id="KW-1133">Transmembrane helix</keyword>
<feature type="transmembrane region" description="Helical" evidence="9">
    <location>
        <begin position="101"/>
        <end position="122"/>
    </location>
</feature>
<dbReference type="GO" id="GO:1904680">
    <property type="term" value="F:peptide transmembrane transporter activity"/>
    <property type="evidence" value="ECO:0007669"/>
    <property type="project" value="InterPro"/>
</dbReference>
<evidence type="ECO:0000256" key="6">
    <source>
        <dbReference type="ARBA" id="ARBA00022989"/>
    </source>
</evidence>
<feature type="transmembrane region" description="Helical" evidence="9">
    <location>
        <begin position="303"/>
        <end position="320"/>
    </location>
</feature>
<feature type="transmembrane region" description="Helical" evidence="9">
    <location>
        <begin position="273"/>
        <end position="291"/>
    </location>
</feature>
<dbReference type="AlphaFoldDB" id="A0A1R4EFV9"/>
<evidence type="ECO:0000256" key="1">
    <source>
        <dbReference type="ARBA" id="ARBA00004651"/>
    </source>
</evidence>
<dbReference type="NCBIfam" id="TIGR00924">
    <property type="entry name" value="yjdL_sub1_fam"/>
    <property type="match status" value="1"/>
</dbReference>
<proteinExistence type="inferred from homology"/>
<feature type="transmembrane region" description="Helical" evidence="9">
    <location>
        <begin position="191"/>
        <end position="212"/>
    </location>
</feature>
<feature type="transmembrane region" description="Helical" evidence="9">
    <location>
        <begin position="347"/>
        <end position="372"/>
    </location>
</feature>
<dbReference type="OrthoDB" id="9772725at2"/>
<dbReference type="PROSITE" id="PS50850">
    <property type="entry name" value="MFS"/>
    <property type="match status" value="1"/>
</dbReference>
<dbReference type="PANTHER" id="PTHR23517:SF15">
    <property type="entry name" value="PROTON-DEPENDENT OLIGOPEPTIDE FAMILY TRANSPORT PROTEIN"/>
    <property type="match status" value="1"/>
</dbReference>
<dbReference type="SUPFAM" id="SSF103473">
    <property type="entry name" value="MFS general substrate transporter"/>
    <property type="match status" value="2"/>
</dbReference>
<keyword evidence="5" id="KW-0571">Peptide transport</keyword>
<feature type="transmembrane region" description="Helical" evidence="9">
    <location>
        <begin position="384"/>
        <end position="406"/>
    </location>
</feature>
<dbReference type="InterPro" id="IPR050171">
    <property type="entry name" value="MFS_Transporters"/>
</dbReference>
<feature type="transmembrane region" description="Helical" evidence="9">
    <location>
        <begin position="46"/>
        <end position="65"/>
    </location>
</feature>
<dbReference type="RefSeq" id="WP_077448787.1">
    <property type="nucleotide sequence ID" value="NZ_FUGD01000083.1"/>
</dbReference>
<protein>
    <submittedName>
        <fullName evidence="11">Di-/tripeptide transporter</fullName>
    </submittedName>
</protein>
<organism evidence="11 12">
    <name type="scientific">Psychrobacter pasteurii</name>
    <dbReference type="NCBI Taxonomy" id="1945520"/>
    <lineage>
        <taxon>Bacteria</taxon>
        <taxon>Pseudomonadati</taxon>
        <taxon>Pseudomonadota</taxon>
        <taxon>Gammaproteobacteria</taxon>
        <taxon>Moraxellales</taxon>
        <taxon>Moraxellaceae</taxon>
        <taxon>Psychrobacter</taxon>
    </lineage>
</organism>
<dbReference type="CDD" id="cd17346">
    <property type="entry name" value="MFS_DtpA_like"/>
    <property type="match status" value="1"/>
</dbReference>
<keyword evidence="5" id="KW-0653">Protein transport</keyword>
<dbReference type="PROSITE" id="PS01023">
    <property type="entry name" value="PTR2_2"/>
    <property type="match status" value="1"/>
</dbReference>
<dbReference type="PANTHER" id="PTHR23517">
    <property type="entry name" value="RESISTANCE PROTEIN MDTM, PUTATIVE-RELATED-RELATED"/>
    <property type="match status" value="1"/>
</dbReference>
<feature type="transmembrane region" description="Helical" evidence="9">
    <location>
        <begin position="412"/>
        <end position="432"/>
    </location>
</feature>
<name>A0A1R4EFV9_9GAMM</name>
<keyword evidence="7 9" id="KW-0472">Membrane</keyword>
<sequence length="524" mass="57174">MSNADSNGSGSSAEAQALDSSFMGHPQPLRSLFFTEMWERFSYYSIRPLLVLFMVASISNGGFGFDDATASAIYGIFAGTLYLAAVPGGWLADNWLGQERALWWGSIIIALGHLFIALSALFGMSMFFIGLVCIVLGSGLFKTCISVMVGALYPKGDARRDGGFTLFYMGINIGALLAALIVGLFQERQMWHVGFGVGGLGMLVSLLVYRFAARKNLKRFAKVKGIKPEWEVANDQYQHIGRWVGLFVAALVALIVLIATGIMPFNPSMVAEYMTYIIAGMVLLYFAYMFISPKLDKTDKLRLLICFILIIGSTLFWSSFEQQPTSFNLFADRYTDLNVLGFNIPSIWFQSLNPIFILMLAPIVSVIWVWLGKRNLEPNSMAKFSLGMLLAAAGFGLMIMASKLVVANPDTLVSPLWLTGSLLLLTLGELALSPVGLSSMTKLAPKGMQGQMMGLFFTSLAMGNLVAAFFGGHVSADTIDGLPGLFTTMTIFLVVTALILLALSKPVRAMLDRSEAEDERCDTI</sequence>
<dbReference type="InterPro" id="IPR018456">
    <property type="entry name" value="PTR2_symporter_CS"/>
</dbReference>
<gene>
    <name evidence="11" type="primary">dtpT</name>
    <name evidence="11" type="ORF">A1019T_01363</name>
</gene>
<evidence type="ECO:0000256" key="3">
    <source>
        <dbReference type="ARBA" id="ARBA00022475"/>
    </source>
</evidence>